<dbReference type="EMBL" id="FAOZ01000001">
    <property type="protein sequence ID" value="CUU53510.1"/>
    <property type="molecule type" value="Genomic_DNA"/>
</dbReference>
<dbReference type="PANTHER" id="PTHR46696:SF1">
    <property type="entry name" value="CYTOCHROME P450 YJIB-RELATED"/>
    <property type="match status" value="1"/>
</dbReference>
<gene>
    <name evidence="2" type="ORF">Ga0074812_1018</name>
</gene>
<dbReference type="Proteomes" id="UP000198802">
    <property type="component" value="Unassembled WGS sequence"/>
</dbReference>
<dbReference type="AlphaFoldDB" id="A0A0S4QFZ8"/>
<comment type="similarity">
    <text evidence="1">Belongs to the cytochrome P450 family.</text>
</comment>
<evidence type="ECO:0000313" key="3">
    <source>
        <dbReference type="Proteomes" id="UP000198802"/>
    </source>
</evidence>
<protein>
    <submittedName>
        <fullName evidence="2">Cytochrome P450</fullName>
    </submittedName>
</protein>
<dbReference type="GO" id="GO:0004497">
    <property type="term" value="F:monooxygenase activity"/>
    <property type="evidence" value="ECO:0007669"/>
    <property type="project" value="InterPro"/>
</dbReference>
<dbReference type="SUPFAM" id="SSF48264">
    <property type="entry name" value="Cytochrome P450"/>
    <property type="match status" value="1"/>
</dbReference>
<keyword evidence="3" id="KW-1185">Reference proteome</keyword>
<sequence length="419" mass="45823">MISTRDSLSDFTGLTPLSETTTCADPQASYRVLRERWGQVAPVELEPGVPAWLVMGYSEILHVVRNERLFARNPSHWRLLSDGVVRQDSGLGPMMFPRDNAYFADGARHRRLRAPLDEGIAGMDQHALRRSLQATCRELIGGFAKRGEADLVTEYASVIPMLAVSSLFGISTEHGHQLRAGLIALFGSGEDSQEGNRTFERILTEVMQSHAASPAEDLTTAFLSHPNLHDSDEVVQSIVLMISAGYETTTSWIAQTIRMMLTDPRFAGRLHGGRLGVDDALDEVLFRDPPMANMPARYALADTELAGQPIRAGDALILGLAAANADARMHTDDPWLETGNRSHLAFSAGPHTCPALDPSRLITRTAVTTVLTELHDLTLAIRPDEIELLPSPWTRCPASLPVRFAASDVPIVEQEVSHG</sequence>
<dbReference type="GO" id="GO:0020037">
    <property type="term" value="F:heme binding"/>
    <property type="evidence" value="ECO:0007669"/>
    <property type="project" value="InterPro"/>
</dbReference>
<accession>A0A0S4QFZ8</accession>
<dbReference type="GO" id="GO:0016705">
    <property type="term" value="F:oxidoreductase activity, acting on paired donors, with incorporation or reduction of molecular oxygen"/>
    <property type="evidence" value="ECO:0007669"/>
    <property type="project" value="InterPro"/>
</dbReference>
<evidence type="ECO:0000256" key="1">
    <source>
        <dbReference type="ARBA" id="ARBA00010617"/>
    </source>
</evidence>
<dbReference type="Gene3D" id="1.10.630.10">
    <property type="entry name" value="Cytochrome P450"/>
    <property type="match status" value="1"/>
</dbReference>
<dbReference type="PANTHER" id="PTHR46696">
    <property type="entry name" value="P450, PUTATIVE (EUROFUNG)-RELATED"/>
    <property type="match status" value="1"/>
</dbReference>
<dbReference type="InterPro" id="IPR002397">
    <property type="entry name" value="Cyt_P450_B"/>
</dbReference>
<organism evidence="2 3">
    <name type="scientific">Parafrankia irregularis</name>
    <dbReference type="NCBI Taxonomy" id="795642"/>
    <lineage>
        <taxon>Bacteria</taxon>
        <taxon>Bacillati</taxon>
        <taxon>Actinomycetota</taxon>
        <taxon>Actinomycetes</taxon>
        <taxon>Frankiales</taxon>
        <taxon>Frankiaceae</taxon>
        <taxon>Parafrankia</taxon>
    </lineage>
</organism>
<evidence type="ECO:0000313" key="2">
    <source>
        <dbReference type="EMBL" id="CUU53510.1"/>
    </source>
</evidence>
<proteinExistence type="inferred from homology"/>
<reference evidence="3" key="1">
    <citation type="submission" date="2015-11" db="EMBL/GenBank/DDBJ databases">
        <authorList>
            <person name="Varghese N."/>
        </authorList>
    </citation>
    <scope>NUCLEOTIDE SEQUENCE [LARGE SCALE GENOMIC DNA]</scope>
    <source>
        <strain evidence="3">DSM 45899</strain>
    </source>
</reference>
<name>A0A0S4QFZ8_9ACTN</name>
<dbReference type="PRINTS" id="PR00359">
    <property type="entry name" value="BP450"/>
</dbReference>
<dbReference type="InterPro" id="IPR036396">
    <property type="entry name" value="Cyt_P450_sf"/>
</dbReference>
<dbReference type="CDD" id="cd20623">
    <property type="entry name" value="CYP_unk"/>
    <property type="match status" value="1"/>
</dbReference>
<dbReference type="RefSeq" id="WP_091270267.1">
    <property type="nucleotide sequence ID" value="NZ_FAOZ01000001.1"/>
</dbReference>
<dbReference type="GO" id="GO:0005506">
    <property type="term" value="F:iron ion binding"/>
    <property type="evidence" value="ECO:0007669"/>
    <property type="project" value="InterPro"/>
</dbReference>